<dbReference type="InterPro" id="IPR048963">
    <property type="entry name" value="ArgZ/ArgE-like_C_2nd"/>
</dbReference>
<accession>A0A8J7VWV0</accession>
<name>A0A8J7VWV0_9FIRM</name>
<proteinExistence type="predicted"/>
<dbReference type="RefSeq" id="WP_227016630.1">
    <property type="nucleotide sequence ID" value="NZ_JAGSND010000001.1"/>
</dbReference>
<organism evidence="2 3">
    <name type="scientific">Sinanaerobacter chloroacetimidivorans</name>
    <dbReference type="NCBI Taxonomy" id="2818044"/>
    <lineage>
        <taxon>Bacteria</taxon>
        <taxon>Bacillati</taxon>
        <taxon>Bacillota</taxon>
        <taxon>Clostridia</taxon>
        <taxon>Peptostreptococcales</taxon>
        <taxon>Anaerovoracaceae</taxon>
        <taxon>Sinanaerobacter</taxon>
    </lineage>
</organism>
<reference evidence="2" key="2">
    <citation type="submission" date="2021-04" db="EMBL/GenBank/DDBJ databases">
        <authorList>
            <person name="Liu J."/>
        </authorList>
    </citation>
    <scope>NUCLEOTIDE SEQUENCE</scope>
    <source>
        <strain evidence="2">BAD-6</strain>
    </source>
</reference>
<sequence>MFQLPKYTEPDFSQEIFVNSPDAATSIVQIKGVAPDQYHATSMYPEYYKIQGKWVLLPETRMDCVPVIHPDGRLEAKEFRRLEAGEVVITGRTDNGTEGIYLYSDGFKREAKGIDTFAFRSGRSRETSFDQDYDTLVELLEHDKDNGHIIWVLGPAAIFNEGSREAMEYILDQGYAHAVFGGNAVATHDLEGALFGTALGQDICTRENIHNGHYHHLDAINMINKAGSIEEGVKEYGIDNGVIHACVKNQIPFVLAGSIRDDGPLIGVIDDMSQVQDAMREHTKKATTIVCLATQLHTIATGNLTPSYNIREGAVRPVYIYAVDVSEFVLNKLRDRGTLEVTTIVSNIQDFLYKLTHKLQNK</sequence>
<dbReference type="Proteomes" id="UP000675664">
    <property type="component" value="Unassembled WGS sequence"/>
</dbReference>
<dbReference type="Gene3D" id="2.40.420.10">
    <property type="entry name" value="conserved putative lor/sdh protein from methanococcus maripaludis s2 domain"/>
    <property type="match status" value="1"/>
</dbReference>
<dbReference type="AlphaFoldDB" id="A0A8J7VWV0"/>
<evidence type="ECO:0000313" key="2">
    <source>
        <dbReference type="EMBL" id="MBR0596504.1"/>
    </source>
</evidence>
<protein>
    <recommendedName>
        <fullName evidence="1">Arginine dihydrolase ArgZ/ArgE-like C-terminal second subdomain domain-containing protein</fullName>
    </recommendedName>
</protein>
<keyword evidence="3" id="KW-1185">Reference proteome</keyword>
<gene>
    <name evidence="2" type="ORF">KCX82_01325</name>
</gene>
<dbReference type="Gene3D" id="3.40.50.10690">
    <property type="entry name" value="putative lor/sdh protein like domains"/>
    <property type="match status" value="1"/>
</dbReference>
<comment type="caution">
    <text evidence="2">The sequence shown here is derived from an EMBL/GenBank/DDBJ whole genome shotgun (WGS) entry which is preliminary data.</text>
</comment>
<feature type="domain" description="Arginine dihydrolase ArgZ/ArgE-like C-terminal second subdomain" evidence="1">
    <location>
        <begin position="138"/>
        <end position="355"/>
    </location>
</feature>
<reference evidence="2" key="1">
    <citation type="submission" date="2021-04" db="EMBL/GenBank/DDBJ databases">
        <title>Sinoanaerobacter chloroacetimidivorans sp. nov., an obligate anaerobic bacterium isolated from anaerobic sludge.</title>
        <authorList>
            <person name="Bao Y."/>
        </authorList>
    </citation>
    <scope>NUCLEOTIDE SEQUENCE</scope>
    <source>
        <strain evidence="2">BAD-6</strain>
    </source>
</reference>
<dbReference type="Pfam" id="PF21570">
    <property type="entry name" value="ArgZ-like_C_2nd"/>
    <property type="match status" value="1"/>
</dbReference>
<dbReference type="EMBL" id="JAGSND010000001">
    <property type="protein sequence ID" value="MBR0596504.1"/>
    <property type="molecule type" value="Genomic_DNA"/>
</dbReference>
<evidence type="ECO:0000259" key="1">
    <source>
        <dbReference type="Pfam" id="PF21570"/>
    </source>
</evidence>
<evidence type="ECO:0000313" key="3">
    <source>
        <dbReference type="Proteomes" id="UP000675664"/>
    </source>
</evidence>